<protein>
    <submittedName>
        <fullName evidence="1">Uncharacterized protein</fullName>
    </submittedName>
</protein>
<dbReference type="InParanoid" id="A0A061AIJ5"/>
<reference evidence="2" key="1">
    <citation type="submission" date="2014-05" db="EMBL/GenBank/DDBJ databases">
        <authorList>
            <person name="Kube M."/>
        </authorList>
    </citation>
    <scope>NUCLEOTIDE SEQUENCE [LARGE SCALE GENOMIC DNA]</scope>
</reference>
<dbReference type="RefSeq" id="WP_045749292.1">
    <property type="nucleotide sequence ID" value="NZ_FUZK01000001.1"/>
</dbReference>
<dbReference type="PATRIC" id="fig|35623.3.peg.714"/>
<dbReference type="PROSITE" id="PS51257">
    <property type="entry name" value="PROKAR_LIPOPROTEIN"/>
    <property type="match status" value="1"/>
</dbReference>
<dbReference type="AlphaFoldDB" id="A0A061AIJ5"/>
<dbReference type="KEGG" id="aoc:Aocu_07140"/>
<keyword evidence="2" id="KW-1185">Reference proteome</keyword>
<sequence length="309" mass="36545">MKKITLFILVILTTILSGCGPQQDVFSYEVKYFNVYTNIYDDVIHHEFINLQGLTIIDTYDAYLESTYETNFIEHTLTYDEAFFETHTLVLVTIYDEKADKFDVVVTRNHHDYDVIIQQTNGINRFSPAVYDNIWTIGIEIESKDINDVQYKIIIDNSYYQFYSYWLKGSHNELTGAHVFEDYTQWEAYINQILFINELNVQELEYLKRHNLISLRDIVDSNTFTDKIVVVYFADSYESPESYYLPLDVYQLQPIDSSNHKLYFNMFMQWGSPGMGLDTLGHSISIFILDKQDRPFEPVFILNNQYFVR</sequence>
<organism evidence="1 2">
    <name type="scientific">Acholeplasma oculi</name>
    <dbReference type="NCBI Taxonomy" id="35623"/>
    <lineage>
        <taxon>Bacteria</taxon>
        <taxon>Bacillati</taxon>
        <taxon>Mycoplasmatota</taxon>
        <taxon>Mollicutes</taxon>
        <taxon>Acholeplasmatales</taxon>
        <taxon>Acholeplasmataceae</taxon>
        <taxon>Acholeplasma</taxon>
    </lineage>
</organism>
<accession>A0A061AIJ5</accession>
<proteinExistence type="predicted"/>
<dbReference type="EMBL" id="LK028559">
    <property type="protein sequence ID" value="CDR30787.1"/>
    <property type="molecule type" value="Genomic_DNA"/>
</dbReference>
<dbReference type="HOGENOM" id="CLU_899001_0_0_14"/>
<evidence type="ECO:0000313" key="2">
    <source>
        <dbReference type="Proteomes" id="UP000032434"/>
    </source>
</evidence>
<evidence type="ECO:0000313" key="1">
    <source>
        <dbReference type="EMBL" id="CDR30787.1"/>
    </source>
</evidence>
<dbReference type="Proteomes" id="UP000032434">
    <property type="component" value="Chromosome 1"/>
</dbReference>
<name>A0A061AIJ5_9MOLU</name>
<gene>
    <name evidence="1" type="ORF">Aocu_07140</name>
</gene>